<keyword evidence="2" id="KW-1185">Reference proteome</keyword>
<reference evidence="1" key="1">
    <citation type="submission" date="2021-06" db="EMBL/GenBank/DDBJ databases">
        <authorList>
            <person name="Kallberg Y."/>
            <person name="Tangrot J."/>
            <person name="Rosling A."/>
        </authorList>
    </citation>
    <scope>NUCLEOTIDE SEQUENCE</scope>
    <source>
        <strain evidence="1">CL356</strain>
    </source>
</reference>
<organism evidence="1 2">
    <name type="scientific">Acaulospora colombiana</name>
    <dbReference type="NCBI Taxonomy" id="27376"/>
    <lineage>
        <taxon>Eukaryota</taxon>
        <taxon>Fungi</taxon>
        <taxon>Fungi incertae sedis</taxon>
        <taxon>Mucoromycota</taxon>
        <taxon>Glomeromycotina</taxon>
        <taxon>Glomeromycetes</taxon>
        <taxon>Diversisporales</taxon>
        <taxon>Acaulosporaceae</taxon>
        <taxon>Acaulospora</taxon>
    </lineage>
</organism>
<gene>
    <name evidence="1" type="ORF">ACOLOM_LOCUS8207</name>
</gene>
<comment type="caution">
    <text evidence="1">The sequence shown here is derived from an EMBL/GenBank/DDBJ whole genome shotgun (WGS) entry which is preliminary data.</text>
</comment>
<accession>A0ACA9NCS4</accession>
<evidence type="ECO:0000313" key="2">
    <source>
        <dbReference type="Proteomes" id="UP000789525"/>
    </source>
</evidence>
<sequence length="190" mass="21627">MTREMISSDFAPEPDGNSIDKKELAEDDLSSRIKAGFEKDSVITTKKLIDYDESEDEIEWNISHYNDSTIYHENGSETSTAKKNKFDSEKFYPFEASGQIQDKKNKSKFESQEEIRLNEFNSNGFGHDSESNDINKDDFFFATQIQTVPTMKKPEDVGKIFSNACIQASLLDNGRRRYAETSTEAIVTGQ</sequence>
<proteinExistence type="predicted"/>
<feature type="non-terminal residue" evidence="1">
    <location>
        <position position="190"/>
    </location>
</feature>
<dbReference type="EMBL" id="CAJVPT010020647">
    <property type="protein sequence ID" value="CAG8649637.1"/>
    <property type="molecule type" value="Genomic_DNA"/>
</dbReference>
<protein>
    <submittedName>
        <fullName evidence="1">3798_t:CDS:1</fullName>
    </submittedName>
</protein>
<dbReference type="Proteomes" id="UP000789525">
    <property type="component" value="Unassembled WGS sequence"/>
</dbReference>
<name>A0ACA9NCS4_9GLOM</name>
<evidence type="ECO:0000313" key="1">
    <source>
        <dbReference type="EMBL" id="CAG8649637.1"/>
    </source>
</evidence>